<evidence type="ECO:0000256" key="2">
    <source>
        <dbReference type="PIRSR" id="PIRSR006232-1"/>
    </source>
</evidence>
<name>A0A1I3SXB2_9BACL</name>
<comment type="cofactor">
    <cofactor evidence="2">
        <name>Fe cation</name>
        <dbReference type="ChEBI" id="CHEBI:24875"/>
    </cofactor>
    <text evidence="2">Binds 1 Fe cation per subunit.</text>
</comment>
<evidence type="ECO:0000256" key="3">
    <source>
        <dbReference type="RuleBase" id="RU003457"/>
    </source>
</evidence>
<dbReference type="Pfam" id="PF17954">
    <property type="entry name" value="Pirin_C_2"/>
    <property type="match status" value="1"/>
</dbReference>
<gene>
    <name evidence="6" type="ORF">SAMN05421852_11453</name>
</gene>
<dbReference type="PANTHER" id="PTHR43212">
    <property type="entry name" value="QUERCETIN 2,3-DIOXYGENASE"/>
    <property type="match status" value="1"/>
</dbReference>
<dbReference type="PANTHER" id="PTHR43212:SF3">
    <property type="entry name" value="QUERCETIN 2,3-DIOXYGENASE"/>
    <property type="match status" value="1"/>
</dbReference>
<evidence type="ECO:0000256" key="1">
    <source>
        <dbReference type="ARBA" id="ARBA00008416"/>
    </source>
</evidence>
<dbReference type="InterPro" id="IPR011051">
    <property type="entry name" value="RmlC_Cupin_sf"/>
</dbReference>
<evidence type="ECO:0000259" key="5">
    <source>
        <dbReference type="Pfam" id="PF17954"/>
    </source>
</evidence>
<feature type="domain" description="Quercetin 2,3-dioxygenase C-terminal cupin" evidence="5">
    <location>
        <begin position="148"/>
        <end position="233"/>
    </location>
</feature>
<feature type="binding site" evidence="2">
    <location>
        <position position="101"/>
    </location>
    <ligand>
        <name>Fe cation</name>
        <dbReference type="ChEBI" id="CHEBI:24875"/>
    </ligand>
</feature>
<feature type="binding site" evidence="2">
    <location>
        <position position="103"/>
    </location>
    <ligand>
        <name>Fe cation</name>
        <dbReference type="ChEBI" id="CHEBI:24875"/>
    </ligand>
</feature>
<dbReference type="InterPro" id="IPR041602">
    <property type="entry name" value="Quercetinase_C"/>
</dbReference>
<dbReference type="GO" id="GO:0046872">
    <property type="term" value="F:metal ion binding"/>
    <property type="evidence" value="ECO:0007669"/>
    <property type="project" value="UniProtKB-KW"/>
</dbReference>
<feature type="binding site" evidence="2">
    <location>
        <position position="59"/>
    </location>
    <ligand>
        <name>Fe cation</name>
        <dbReference type="ChEBI" id="CHEBI:24875"/>
    </ligand>
</feature>
<accession>A0A1I3SXB2</accession>
<dbReference type="RefSeq" id="WP_093230924.1">
    <property type="nucleotide sequence ID" value="NZ_FORR01000014.1"/>
</dbReference>
<dbReference type="Gene3D" id="2.60.120.10">
    <property type="entry name" value="Jelly Rolls"/>
    <property type="match status" value="2"/>
</dbReference>
<keyword evidence="2" id="KW-0479">Metal-binding</keyword>
<evidence type="ECO:0000259" key="4">
    <source>
        <dbReference type="Pfam" id="PF02678"/>
    </source>
</evidence>
<dbReference type="InterPro" id="IPR014710">
    <property type="entry name" value="RmlC-like_jellyroll"/>
</dbReference>
<dbReference type="OrthoDB" id="321327at2"/>
<keyword evidence="2" id="KW-0408">Iron</keyword>
<dbReference type="PIRSF" id="PIRSF006232">
    <property type="entry name" value="Pirin"/>
    <property type="match status" value="1"/>
</dbReference>
<proteinExistence type="inferred from homology"/>
<sequence>MIRIYPANSRYKADHGWLTSHFSFSFAEYFDPNNMSFGPLRVLNDDIVQPGHGFPPHPHQEMEIVSIVLKGQLKHEDSIGNAEILQFGQVQRMTAGTGIIHSEMNPSATDEVNLLQLWFLPNQAKLSPSYETVSYDPQKMNNALLPVVSNKVQSEHVAYIHQDLTLYLSKLEAKKEISFQQAPGRRIFLFVIEGDLMIHGETQLHTRDSARITEQDQLDLTTHSGATFMLIDLP</sequence>
<comment type="similarity">
    <text evidence="1 3">Belongs to the pirin family.</text>
</comment>
<dbReference type="Proteomes" id="UP000199545">
    <property type="component" value="Unassembled WGS sequence"/>
</dbReference>
<evidence type="ECO:0000313" key="6">
    <source>
        <dbReference type="EMBL" id="SFJ62191.1"/>
    </source>
</evidence>
<evidence type="ECO:0008006" key="8">
    <source>
        <dbReference type="Google" id="ProtNLM"/>
    </source>
</evidence>
<feature type="domain" description="Pirin N-terminal" evidence="4">
    <location>
        <begin position="13"/>
        <end position="118"/>
    </location>
</feature>
<evidence type="ECO:0000313" key="7">
    <source>
        <dbReference type="Proteomes" id="UP000199545"/>
    </source>
</evidence>
<dbReference type="CDD" id="cd02910">
    <property type="entry name" value="cupin_Yhhw_N"/>
    <property type="match status" value="1"/>
</dbReference>
<reference evidence="6 7" key="1">
    <citation type="submission" date="2016-10" db="EMBL/GenBank/DDBJ databases">
        <authorList>
            <person name="de Groot N.N."/>
        </authorList>
    </citation>
    <scope>NUCLEOTIDE SEQUENCE [LARGE SCALE GENOMIC DNA]</scope>
    <source>
        <strain evidence="6 7">DSM 44778</strain>
    </source>
</reference>
<dbReference type="AlphaFoldDB" id="A0A1I3SXB2"/>
<dbReference type="EMBL" id="FORR01000014">
    <property type="protein sequence ID" value="SFJ62191.1"/>
    <property type="molecule type" value="Genomic_DNA"/>
</dbReference>
<dbReference type="InterPro" id="IPR012093">
    <property type="entry name" value="Pirin"/>
</dbReference>
<organism evidence="6 7">
    <name type="scientific">Thermoflavimicrobium dichotomicum</name>
    <dbReference type="NCBI Taxonomy" id="46223"/>
    <lineage>
        <taxon>Bacteria</taxon>
        <taxon>Bacillati</taxon>
        <taxon>Bacillota</taxon>
        <taxon>Bacilli</taxon>
        <taxon>Bacillales</taxon>
        <taxon>Thermoactinomycetaceae</taxon>
        <taxon>Thermoflavimicrobium</taxon>
    </lineage>
</organism>
<dbReference type="Pfam" id="PF02678">
    <property type="entry name" value="Pirin"/>
    <property type="match status" value="1"/>
</dbReference>
<protein>
    <recommendedName>
        <fullName evidence="8">Pirin N-terminal domain-containing protein</fullName>
    </recommendedName>
</protein>
<dbReference type="InterPro" id="IPR003829">
    <property type="entry name" value="Pirin_N_dom"/>
</dbReference>
<feature type="binding site" evidence="2">
    <location>
        <position position="57"/>
    </location>
    <ligand>
        <name>Fe cation</name>
        <dbReference type="ChEBI" id="CHEBI:24875"/>
    </ligand>
</feature>
<dbReference type="STRING" id="46223.SAMN05421852_11453"/>
<dbReference type="SUPFAM" id="SSF51182">
    <property type="entry name" value="RmlC-like cupins"/>
    <property type="match status" value="1"/>
</dbReference>
<keyword evidence="7" id="KW-1185">Reference proteome</keyword>